<evidence type="ECO:0000259" key="1">
    <source>
        <dbReference type="Pfam" id="PF00646"/>
    </source>
</evidence>
<dbReference type="EMBL" id="PKPP01016927">
    <property type="protein sequence ID" value="PWA37326.1"/>
    <property type="molecule type" value="Genomic_DNA"/>
</dbReference>
<dbReference type="InterPro" id="IPR036047">
    <property type="entry name" value="F-box-like_dom_sf"/>
</dbReference>
<dbReference type="AlphaFoldDB" id="A0A2U1KKL5"/>
<dbReference type="OrthoDB" id="1918565at2759"/>
<dbReference type="InterPro" id="IPR001810">
    <property type="entry name" value="F-box_dom"/>
</dbReference>
<dbReference type="PANTHER" id="PTHR32278:SF11">
    <property type="entry name" value="F-BOX DOMAIN-CONTAINING PROTEIN"/>
    <property type="match status" value="1"/>
</dbReference>
<feature type="domain" description="F-box" evidence="1">
    <location>
        <begin position="2"/>
        <end position="42"/>
    </location>
</feature>
<keyword evidence="3" id="KW-1185">Reference proteome</keyword>
<dbReference type="InterPro" id="IPR025886">
    <property type="entry name" value="PP2-like"/>
</dbReference>
<dbReference type="CDD" id="cd22162">
    <property type="entry name" value="F-box_AtSKIP3-like"/>
    <property type="match status" value="1"/>
</dbReference>
<evidence type="ECO:0000313" key="2">
    <source>
        <dbReference type="EMBL" id="PWA37326.1"/>
    </source>
</evidence>
<gene>
    <name evidence="2" type="ORF">CTI12_AA593550</name>
</gene>
<dbReference type="Pfam" id="PF00646">
    <property type="entry name" value="F-box"/>
    <property type="match status" value="1"/>
</dbReference>
<evidence type="ECO:0000313" key="3">
    <source>
        <dbReference type="Proteomes" id="UP000245207"/>
    </source>
</evidence>
<reference evidence="2 3" key="1">
    <citation type="journal article" date="2018" name="Mol. Plant">
        <title>The genome of Artemisia annua provides insight into the evolution of Asteraceae family and artemisinin biosynthesis.</title>
        <authorList>
            <person name="Shen Q."/>
            <person name="Zhang L."/>
            <person name="Liao Z."/>
            <person name="Wang S."/>
            <person name="Yan T."/>
            <person name="Shi P."/>
            <person name="Liu M."/>
            <person name="Fu X."/>
            <person name="Pan Q."/>
            <person name="Wang Y."/>
            <person name="Lv Z."/>
            <person name="Lu X."/>
            <person name="Zhang F."/>
            <person name="Jiang W."/>
            <person name="Ma Y."/>
            <person name="Chen M."/>
            <person name="Hao X."/>
            <person name="Li L."/>
            <person name="Tang Y."/>
            <person name="Lv G."/>
            <person name="Zhou Y."/>
            <person name="Sun X."/>
            <person name="Brodelius P.E."/>
            <person name="Rose J.K.C."/>
            <person name="Tang K."/>
        </authorList>
    </citation>
    <scope>NUCLEOTIDE SEQUENCE [LARGE SCALE GENOMIC DNA]</scope>
    <source>
        <strain evidence="3">cv. Huhao1</strain>
        <tissue evidence="2">Leaf</tissue>
    </source>
</reference>
<name>A0A2U1KKL5_ARTAN</name>
<dbReference type="Proteomes" id="UP000245207">
    <property type="component" value="Unassembled WGS sequence"/>
</dbReference>
<proteinExistence type="predicted"/>
<organism evidence="2 3">
    <name type="scientific">Artemisia annua</name>
    <name type="common">Sweet wormwood</name>
    <dbReference type="NCBI Taxonomy" id="35608"/>
    <lineage>
        <taxon>Eukaryota</taxon>
        <taxon>Viridiplantae</taxon>
        <taxon>Streptophyta</taxon>
        <taxon>Embryophyta</taxon>
        <taxon>Tracheophyta</taxon>
        <taxon>Spermatophyta</taxon>
        <taxon>Magnoliopsida</taxon>
        <taxon>eudicotyledons</taxon>
        <taxon>Gunneridae</taxon>
        <taxon>Pentapetalae</taxon>
        <taxon>asterids</taxon>
        <taxon>campanulids</taxon>
        <taxon>Asterales</taxon>
        <taxon>Asteraceae</taxon>
        <taxon>Asteroideae</taxon>
        <taxon>Anthemideae</taxon>
        <taxon>Artemisiinae</taxon>
        <taxon>Artemisia</taxon>
    </lineage>
</organism>
<sequence length="269" mass="30847">MERLPEDCITHILSFGSPRDACRSMVLASIFKNAAESEVLWDKFLPPDYQEVISKSVCPVVYKSKKELFFKLCSPLLIDGGLKTFSIDMATGKKCYMLSARHLYIAWSSNPLFWCWKRIIQSRFAKGVELIMASWLEVQGKISTHILSPNTVYRAYLIVQVAHHRAYGLDVLPFEVLIELGDFRSRGTALLFHKHSLEHVKMDLRSTYDQEDVARVCRERNDGWLEIELGEFYNDGSSEKEVKMSLREVDGVHLKEGLLVEGIEIRPVS</sequence>
<dbReference type="STRING" id="35608.A0A2U1KKL5"/>
<dbReference type="PANTHER" id="PTHR32278">
    <property type="entry name" value="F-BOX DOMAIN-CONTAINING PROTEIN"/>
    <property type="match status" value="1"/>
</dbReference>
<comment type="caution">
    <text evidence="2">The sequence shown here is derived from an EMBL/GenBank/DDBJ whole genome shotgun (WGS) entry which is preliminary data.</text>
</comment>
<dbReference type="SUPFAM" id="SSF81383">
    <property type="entry name" value="F-box domain"/>
    <property type="match status" value="1"/>
</dbReference>
<protein>
    <submittedName>
        <fullName evidence="2">F-box domain, Phloem protein 2-like protein</fullName>
    </submittedName>
</protein>
<dbReference type="Pfam" id="PF14299">
    <property type="entry name" value="PP2"/>
    <property type="match status" value="1"/>
</dbReference>
<accession>A0A2U1KKL5</accession>